<evidence type="ECO:0000313" key="2">
    <source>
        <dbReference type="Proteomes" id="UP000244956"/>
    </source>
</evidence>
<proteinExistence type="predicted"/>
<organism evidence="1 2">
    <name type="scientific">Marinilabilia rubra</name>
    <dbReference type="NCBI Taxonomy" id="2162893"/>
    <lineage>
        <taxon>Bacteria</taxon>
        <taxon>Pseudomonadati</taxon>
        <taxon>Bacteroidota</taxon>
        <taxon>Bacteroidia</taxon>
        <taxon>Marinilabiliales</taxon>
        <taxon>Marinilabiliaceae</taxon>
        <taxon>Marinilabilia</taxon>
    </lineage>
</organism>
<evidence type="ECO:0008006" key="3">
    <source>
        <dbReference type="Google" id="ProtNLM"/>
    </source>
</evidence>
<accession>A0A2U2BCH2</accession>
<dbReference type="EMBL" id="QEWP01000002">
    <property type="protein sequence ID" value="PWE00768.1"/>
    <property type="molecule type" value="Genomic_DNA"/>
</dbReference>
<dbReference type="RefSeq" id="WP_109263139.1">
    <property type="nucleotide sequence ID" value="NZ_QEWP01000002.1"/>
</dbReference>
<comment type="caution">
    <text evidence="1">The sequence shown here is derived from an EMBL/GenBank/DDBJ whole genome shotgun (WGS) entry which is preliminary data.</text>
</comment>
<keyword evidence="2" id="KW-1185">Reference proteome</keyword>
<gene>
    <name evidence="1" type="ORF">DDZ16_04020</name>
</gene>
<reference evidence="1 2" key="1">
    <citation type="submission" date="2018-05" db="EMBL/GenBank/DDBJ databases">
        <title>Marinilabilia rubrum sp. nov., isolated from saltern sediment.</title>
        <authorList>
            <person name="Zhang R."/>
        </authorList>
    </citation>
    <scope>NUCLEOTIDE SEQUENCE [LARGE SCALE GENOMIC DNA]</scope>
    <source>
        <strain evidence="1 2">WTE16</strain>
    </source>
</reference>
<protein>
    <recommendedName>
        <fullName evidence="3">STAS/SEC14 domain-containing protein</fullName>
    </recommendedName>
</protein>
<sequence length="128" mass="14364">MSSSLEYKSDLKILIKEQTGSVSIEDVLSFSNHLAQKDNVLKETAGLIFDCRNALLDYDLDEQNLLTNNLRTRANLYNNLKIAVVSNDPHNVVLIMMLGHADNNLFITPFSTIQGAIAWMSRHKSSVK</sequence>
<dbReference type="AlphaFoldDB" id="A0A2U2BCH2"/>
<evidence type="ECO:0000313" key="1">
    <source>
        <dbReference type="EMBL" id="PWE00768.1"/>
    </source>
</evidence>
<name>A0A2U2BCH2_9BACT</name>
<dbReference type="OrthoDB" id="1122883at2"/>
<dbReference type="Proteomes" id="UP000244956">
    <property type="component" value="Unassembled WGS sequence"/>
</dbReference>